<accession>A0A382FGA1</accession>
<feature type="region of interest" description="Disordered" evidence="1">
    <location>
        <begin position="26"/>
        <end position="45"/>
    </location>
</feature>
<evidence type="ECO:0000256" key="1">
    <source>
        <dbReference type="SAM" id="MobiDB-lite"/>
    </source>
</evidence>
<dbReference type="AlphaFoldDB" id="A0A382FGA1"/>
<sequence>MKNMIHLLLITILCFALLFTGCAKKDDESSTTTSSSSSSSSGTKGVKLTASLAGASTSRIITGRDRRTTYATSSDTRCLDSTQDNNSSCSISPSSYKMTLADFVLIKDDETTVSLLNTDNSTYSLSSPLSADFSSGDNQTLISLDNLSAGTYTGYKMLFLYMDMPLPVKFHLPSVSTSSDWETDVDNVSQYLSSNTDPTEAVTSSNTRKFRMYYNANGKYWKRDFVVQLDNSTNSWYWLRREVENSSGTRNFFIAVDNNTHPSGGSGPNNTLDLFEDGSFWGTTDMSDEEKLAHYADNSTSTEVWVKTDGTDTILSESFSIPSSLDKLYTINLKIDISGTMMYDEGYFVGDGDGYATDVSGVLDNTSSTSAGVLDLGPSYGIPSKVYGDAGLHPRVPTFTVTVSSE</sequence>
<reference evidence="2" key="1">
    <citation type="submission" date="2018-05" db="EMBL/GenBank/DDBJ databases">
        <authorList>
            <person name="Lanie J.A."/>
            <person name="Ng W.-L."/>
            <person name="Kazmierczak K.M."/>
            <person name="Andrzejewski T.M."/>
            <person name="Davidsen T.M."/>
            <person name="Wayne K.J."/>
            <person name="Tettelin H."/>
            <person name="Glass J.I."/>
            <person name="Rusch D."/>
            <person name="Podicherti R."/>
            <person name="Tsui H.-C.T."/>
            <person name="Winkler M.E."/>
        </authorList>
    </citation>
    <scope>NUCLEOTIDE SEQUENCE</scope>
</reference>
<dbReference type="EMBL" id="UINC01049408">
    <property type="protein sequence ID" value="SVB61147.1"/>
    <property type="molecule type" value="Genomic_DNA"/>
</dbReference>
<gene>
    <name evidence="2" type="ORF">METZ01_LOCUS214001</name>
</gene>
<proteinExistence type="predicted"/>
<protein>
    <submittedName>
        <fullName evidence="2">Uncharacterized protein</fullName>
    </submittedName>
</protein>
<evidence type="ECO:0000313" key="2">
    <source>
        <dbReference type="EMBL" id="SVB61147.1"/>
    </source>
</evidence>
<organism evidence="2">
    <name type="scientific">marine metagenome</name>
    <dbReference type="NCBI Taxonomy" id="408172"/>
    <lineage>
        <taxon>unclassified sequences</taxon>
        <taxon>metagenomes</taxon>
        <taxon>ecological metagenomes</taxon>
    </lineage>
</organism>
<feature type="compositionally biased region" description="Low complexity" evidence="1">
    <location>
        <begin position="30"/>
        <end position="41"/>
    </location>
</feature>
<dbReference type="PROSITE" id="PS51257">
    <property type="entry name" value="PROKAR_LIPOPROTEIN"/>
    <property type="match status" value="1"/>
</dbReference>
<name>A0A382FGA1_9ZZZZ</name>